<comment type="catalytic activity">
    <reaction evidence="1">
        <text>Hydrolysis of terminal, non-reducing beta-D-glucosyl residues with release of beta-D-glucose.</text>
        <dbReference type="EC" id="3.2.1.21"/>
    </reaction>
</comment>
<keyword evidence="6" id="KW-0136">Cellulose degradation</keyword>
<dbReference type="GO" id="GO:0030245">
    <property type="term" value="P:cellulose catabolic process"/>
    <property type="evidence" value="ECO:0007669"/>
    <property type="project" value="UniProtKB-KW"/>
</dbReference>
<dbReference type="Gene3D" id="3.20.20.300">
    <property type="entry name" value="Glycoside hydrolase, family 3, N-terminal domain"/>
    <property type="match status" value="1"/>
</dbReference>
<evidence type="ECO:0000256" key="9">
    <source>
        <dbReference type="ARBA" id="ARBA00023326"/>
    </source>
</evidence>
<proteinExistence type="inferred from homology"/>
<keyword evidence="9" id="KW-0624">Polysaccharide degradation</keyword>
<dbReference type="Proteomes" id="UP000054279">
    <property type="component" value="Unassembled WGS sequence"/>
</dbReference>
<feature type="domain" description="Glycoside hydrolase family 3 N-terminal" evidence="10">
    <location>
        <begin position="4"/>
        <end position="154"/>
    </location>
</feature>
<gene>
    <name evidence="11" type="ORF">M422DRAFT_196303</name>
</gene>
<organism evidence="11 12">
    <name type="scientific">Sphaerobolus stellatus (strain SS14)</name>
    <dbReference type="NCBI Taxonomy" id="990650"/>
    <lineage>
        <taxon>Eukaryota</taxon>
        <taxon>Fungi</taxon>
        <taxon>Dikarya</taxon>
        <taxon>Basidiomycota</taxon>
        <taxon>Agaricomycotina</taxon>
        <taxon>Agaricomycetes</taxon>
        <taxon>Phallomycetidae</taxon>
        <taxon>Geastrales</taxon>
        <taxon>Sphaerobolaceae</taxon>
        <taxon>Sphaerobolus</taxon>
    </lineage>
</organism>
<keyword evidence="7" id="KW-0119">Carbohydrate metabolism</keyword>
<keyword evidence="8" id="KW-0326">Glycosidase</keyword>
<comment type="similarity">
    <text evidence="3">Belongs to the glycosyl hydrolase 3 family.</text>
</comment>
<keyword evidence="12" id="KW-1185">Reference proteome</keyword>
<evidence type="ECO:0000256" key="1">
    <source>
        <dbReference type="ARBA" id="ARBA00000448"/>
    </source>
</evidence>
<dbReference type="PANTHER" id="PTHR42715">
    <property type="entry name" value="BETA-GLUCOSIDASE"/>
    <property type="match status" value="1"/>
</dbReference>
<name>A0A0C9T2V1_SPHS4</name>
<evidence type="ECO:0000256" key="6">
    <source>
        <dbReference type="ARBA" id="ARBA00023001"/>
    </source>
</evidence>
<dbReference type="InterPro" id="IPR001764">
    <property type="entry name" value="Glyco_hydro_3_N"/>
</dbReference>
<sequence>FSRRLIRARGQAIAEEFRGKGINVFLGPAMDVMRSPKAGRGWESFGPDPWLNGEAAYETITAVQSVGVQAVAKHFLANIQEHYRYTYSTSLDDRTIHEIYLWPFLRSIEANVSSVMCAYNQFNGTYSCGNQNLLNLLKNNGFQGYVLSDWGATHPTTSQYANAGLDMEYVLAFSRRM</sequence>
<evidence type="ECO:0000256" key="2">
    <source>
        <dbReference type="ARBA" id="ARBA00004987"/>
    </source>
</evidence>
<dbReference type="GO" id="GO:0008422">
    <property type="term" value="F:beta-glucosidase activity"/>
    <property type="evidence" value="ECO:0007669"/>
    <property type="project" value="UniProtKB-EC"/>
</dbReference>
<reference evidence="11 12" key="1">
    <citation type="submission" date="2014-06" db="EMBL/GenBank/DDBJ databases">
        <title>Evolutionary Origins and Diversification of the Mycorrhizal Mutualists.</title>
        <authorList>
            <consortium name="DOE Joint Genome Institute"/>
            <consortium name="Mycorrhizal Genomics Consortium"/>
            <person name="Kohler A."/>
            <person name="Kuo A."/>
            <person name="Nagy L.G."/>
            <person name="Floudas D."/>
            <person name="Copeland A."/>
            <person name="Barry K.W."/>
            <person name="Cichocki N."/>
            <person name="Veneault-Fourrey C."/>
            <person name="LaButti K."/>
            <person name="Lindquist E.A."/>
            <person name="Lipzen A."/>
            <person name="Lundell T."/>
            <person name="Morin E."/>
            <person name="Murat C."/>
            <person name="Riley R."/>
            <person name="Ohm R."/>
            <person name="Sun H."/>
            <person name="Tunlid A."/>
            <person name="Henrissat B."/>
            <person name="Grigoriev I.V."/>
            <person name="Hibbett D.S."/>
            <person name="Martin F."/>
        </authorList>
    </citation>
    <scope>NUCLEOTIDE SEQUENCE [LARGE SCALE GENOMIC DNA]</scope>
    <source>
        <strain evidence="11 12">SS14</strain>
    </source>
</reference>
<evidence type="ECO:0000256" key="4">
    <source>
        <dbReference type="ARBA" id="ARBA00012744"/>
    </source>
</evidence>
<dbReference type="Pfam" id="PF00933">
    <property type="entry name" value="Glyco_hydro_3"/>
    <property type="match status" value="1"/>
</dbReference>
<dbReference type="InterPro" id="IPR017853">
    <property type="entry name" value="GH"/>
</dbReference>
<evidence type="ECO:0000313" key="11">
    <source>
        <dbReference type="EMBL" id="KIJ23138.1"/>
    </source>
</evidence>
<dbReference type="InterPro" id="IPR050288">
    <property type="entry name" value="Cellulose_deg_GH3"/>
</dbReference>
<evidence type="ECO:0000256" key="7">
    <source>
        <dbReference type="ARBA" id="ARBA00023277"/>
    </source>
</evidence>
<evidence type="ECO:0000256" key="5">
    <source>
        <dbReference type="ARBA" id="ARBA00022801"/>
    </source>
</evidence>
<dbReference type="PRINTS" id="PR00133">
    <property type="entry name" value="GLHYDRLASE3"/>
</dbReference>
<accession>A0A0C9T2V1</accession>
<evidence type="ECO:0000256" key="8">
    <source>
        <dbReference type="ARBA" id="ARBA00023295"/>
    </source>
</evidence>
<evidence type="ECO:0000259" key="10">
    <source>
        <dbReference type="Pfam" id="PF00933"/>
    </source>
</evidence>
<comment type="pathway">
    <text evidence="2">Glycan metabolism; cellulose degradation.</text>
</comment>
<dbReference type="EMBL" id="KN837789">
    <property type="protein sequence ID" value="KIJ23138.1"/>
    <property type="molecule type" value="Genomic_DNA"/>
</dbReference>
<protein>
    <recommendedName>
        <fullName evidence="4">beta-glucosidase</fullName>
        <ecNumber evidence="4">3.2.1.21</ecNumber>
    </recommendedName>
</protein>
<dbReference type="OrthoDB" id="416222at2759"/>
<dbReference type="EC" id="3.2.1.21" evidence="4"/>
<dbReference type="HOGENOM" id="CLU_004542_6_3_1"/>
<dbReference type="PANTHER" id="PTHR42715:SF2">
    <property type="entry name" value="BETA-GLUCOSIDASE F-RELATED"/>
    <property type="match status" value="1"/>
</dbReference>
<dbReference type="InterPro" id="IPR036962">
    <property type="entry name" value="Glyco_hydro_3_N_sf"/>
</dbReference>
<keyword evidence="5 11" id="KW-0378">Hydrolase</keyword>
<dbReference type="AlphaFoldDB" id="A0A0C9T2V1"/>
<evidence type="ECO:0000313" key="12">
    <source>
        <dbReference type="Proteomes" id="UP000054279"/>
    </source>
</evidence>
<evidence type="ECO:0000256" key="3">
    <source>
        <dbReference type="ARBA" id="ARBA00005336"/>
    </source>
</evidence>
<feature type="non-terminal residue" evidence="11">
    <location>
        <position position="177"/>
    </location>
</feature>
<dbReference type="SUPFAM" id="SSF51445">
    <property type="entry name" value="(Trans)glycosidases"/>
    <property type="match status" value="1"/>
</dbReference>